<accession>A0A4C1URN2</accession>
<proteinExistence type="predicted"/>
<comment type="caution">
    <text evidence="1">The sequence shown here is derived from an EMBL/GenBank/DDBJ whole genome shotgun (WGS) entry which is preliminary data.</text>
</comment>
<dbReference type="OrthoDB" id="338614at2759"/>
<sequence>MQNLRGANEHATRKLVVTTAHGHSQLQRSYQCIVGFLGRNRTSGWVGSDLMERKRVGTMEVEWVTNFLTHWTKRWPSEGRGPLTAVAIDAITTSGTGGLTRFTGHGANRLVRLKLKTHCSPLMARIDHRTFRSEDDALSHCATTAPER</sequence>
<reference evidence="1 2" key="1">
    <citation type="journal article" date="2019" name="Commun. Biol.">
        <title>The bagworm genome reveals a unique fibroin gene that provides high tensile strength.</title>
        <authorList>
            <person name="Kono N."/>
            <person name="Nakamura H."/>
            <person name="Ohtoshi R."/>
            <person name="Tomita M."/>
            <person name="Numata K."/>
            <person name="Arakawa K."/>
        </authorList>
    </citation>
    <scope>NUCLEOTIDE SEQUENCE [LARGE SCALE GENOMIC DNA]</scope>
</reference>
<dbReference type="AlphaFoldDB" id="A0A4C1URN2"/>
<dbReference type="Proteomes" id="UP000299102">
    <property type="component" value="Unassembled WGS sequence"/>
</dbReference>
<name>A0A4C1URN2_EUMVA</name>
<keyword evidence="2" id="KW-1185">Reference proteome</keyword>
<evidence type="ECO:0000313" key="1">
    <source>
        <dbReference type="EMBL" id="GBP28632.1"/>
    </source>
</evidence>
<gene>
    <name evidence="1" type="ORF">EVAR_85831_1</name>
</gene>
<dbReference type="EMBL" id="BGZK01000209">
    <property type="protein sequence ID" value="GBP28632.1"/>
    <property type="molecule type" value="Genomic_DNA"/>
</dbReference>
<evidence type="ECO:0000313" key="2">
    <source>
        <dbReference type="Proteomes" id="UP000299102"/>
    </source>
</evidence>
<protein>
    <submittedName>
        <fullName evidence="1">Uncharacterized protein</fullName>
    </submittedName>
</protein>
<organism evidence="1 2">
    <name type="scientific">Eumeta variegata</name>
    <name type="common">Bagworm moth</name>
    <name type="synonym">Eumeta japonica</name>
    <dbReference type="NCBI Taxonomy" id="151549"/>
    <lineage>
        <taxon>Eukaryota</taxon>
        <taxon>Metazoa</taxon>
        <taxon>Ecdysozoa</taxon>
        <taxon>Arthropoda</taxon>
        <taxon>Hexapoda</taxon>
        <taxon>Insecta</taxon>
        <taxon>Pterygota</taxon>
        <taxon>Neoptera</taxon>
        <taxon>Endopterygota</taxon>
        <taxon>Lepidoptera</taxon>
        <taxon>Glossata</taxon>
        <taxon>Ditrysia</taxon>
        <taxon>Tineoidea</taxon>
        <taxon>Psychidae</taxon>
        <taxon>Oiketicinae</taxon>
        <taxon>Eumeta</taxon>
    </lineage>
</organism>